<name>A0A161X464_DAUCS</name>
<evidence type="ECO:0000313" key="1">
    <source>
        <dbReference type="EMBL" id="WOH08815.1"/>
    </source>
</evidence>
<dbReference type="Proteomes" id="UP000077755">
    <property type="component" value="Chromosome 7"/>
</dbReference>
<protein>
    <submittedName>
        <fullName evidence="1">Uncharacterized protein</fullName>
    </submittedName>
</protein>
<evidence type="ECO:0000313" key="2">
    <source>
        <dbReference type="Proteomes" id="UP000077755"/>
    </source>
</evidence>
<organism evidence="1 2">
    <name type="scientific">Daucus carota subsp. sativus</name>
    <name type="common">Carrot</name>
    <dbReference type="NCBI Taxonomy" id="79200"/>
    <lineage>
        <taxon>Eukaryota</taxon>
        <taxon>Viridiplantae</taxon>
        <taxon>Streptophyta</taxon>
        <taxon>Embryophyta</taxon>
        <taxon>Tracheophyta</taxon>
        <taxon>Spermatophyta</taxon>
        <taxon>Magnoliopsida</taxon>
        <taxon>eudicotyledons</taxon>
        <taxon>Gunneridae</taxon>
        <taxon>Pentapetalae</taxon>
        <taxon>asterids</taxon>
        <taxon>campanulids</taxon>
        <taxon>Apiales</taxon>
        <taxon>Apiaceae</taxon>
        <taxon>Apioideae</taxon>
        <taxon>Scandiceae</taxon>
        <taxon>Daucinae</taxon>
        <taxon>Daucus</taxon>
        <taxon>Daucus sect. Daucus</taxon>
    </lineage>
</organism>
<dbReference type="AlphaFoldDB" id="A0A161X464"/>
<proteinExistence type="predicted"/>
<gene>
    <name evidence="1" type="ORF">DCAR_0728263</name>
</gene>
<dbReference type="EMBL" id="CP093349">
    <property type="protein sequence ID" value="WOH08815.1"/>
    <property type="molecule type" value="Genomic_DNA"/>
</dbReference>
<reference evidence="1" key="2">
    <citation type="submission" date="2022-03" db="EMBL/GenBank/DDBJ databases">
        <title>Draft title - Genomic analysis of global carrot germplasm unveils the trajectory of domestication and the origin of high carotenoid orange carrot.</title>
        <authorList>
            <person name="Iorizzo M."/>
            <person name="Ellison S."/>
            <person name="Senalik D."/>
            <person name="Macko-Podgorni A."/>
            <person name="Grzebelus D."/>
            <person name="Bostan H."/>
            <person name="Rolling W."/>
            <person name="Curaba J."/>
            <person name="Simon P."/>
        </authorList>
    </citation>
    <scope>NUCLEOTIDE SEQUENCE</scope>
    <source>
        <tissue evidence="1">Leaf</tissue>
    </source>
</reference>
<keyword evidence="2" id="KW-1185">Reference proteome</keyword>
<reference evidence="1" key="1">
    <citation type="journal article" date="2016" name="Nat. Genet.">
        <title>A high-quality carrot genome assembly provides new insights into carotenoid accumulation and asterid genome evolution.</title>
        <authorList>
            <person name="Iorizzo M."/>
            <person name="Ellison S."/>
            <person name="Senalik D."/>
            <person name="Zeng P."/>
            <person name="Satapoomin P."/>
            <person name="Huang J."/>
            <person name="Bowman M."/>
            <person name="Iovene M."/>
            <person name="Sanseverino W."/>
            <person name="Cavagnaro P."/>
            <person name="Yildiz M."/>
            <person name="Macko-Podgorni A."/>
            <person name="Moranska E."/>
            <person name="Grzebelus E."/>
            <person name="Grzebelus D."/>
            <person name="Ashrafi H."/>
            <person name="Zheng Z."/>
            <person name="Cheng S."/>
            <person name="Spooner D."/>
            <person name="Van Deynze A."/>
            <person name="Simon P."/>
        </authorList>
    </citation>
    <scope>NUCLEOTIDE SEQUENCE</scope>
    <source>
        <tissue evidence="1">Leaf</tissue>
    </source>
</reference>
<accession>A0A161X464</accession>
<sequence>MEGAEHGRTEMTAGCDSKARSQARKGKMTKSLALVLYQALLGRAKQSFHAELICSEKKACSRIIDIVDFEYCLV</sequence>
<dbReference type="Gramene" id="KZM87223">
    <property type="protein sequence ID" value="KZM87223"/>
    <property type="gene ID" value="DCAR_024357"/>
</dbReference>